<dbReference type="OrthoDB" id="2622221at2"/>
<reference evidence="1 2" key="1">
    <citation type="journal article" date="2019" name="Microorganisms">
        <title>Paenibacillus lutrae sp. nov., A Chitinolytic Species Isolated from A River Otter in Castril Natural Park, Granada, Spain.</title>
        <authorList>
            <person name="Rodriguez M."/>
            <person name="Reina J.C."/>
            <person name="Bejar V."/>
            <person name="Llamas I."/>
        </authorList>
    </citation>
    <scope>NUCLEOTIDE SEQUENCE [LARGE SCALE GENOMIC DNA]</scope>
    <source>
        <strain evidence="1 2">N10</strain>
    </source>
</reference>
<evidence type="ECO:0000313" key="1">
    <source>
        <dbReference type="EMBL" id="MVP00281.1"/>
    </source>
</evidence>
<dbReference type="AlphaFoldDB" id="A0A7X3FIJ2"/>
<accession>A0A7X3FIJ2</accession>
<name>A0A7X3FIJ2_9BACL</name>
<dbReference type="Proteomes" id="UP000490800">
    <property type="component" value="Unassembled WGS sequence"/>
</dbReference>
<protein>
    <recommendedName>
        <fullName evidence="3">Transcription regulator AsnC/Lrp ligand binding domain-containing protein</fullName>
    </recommendedName>
</protein>
<sequence length="81" mass="9314">MNHTFLIVKVAGQEQLHTVIRALKELSRPPLVTWKSDEKRNRSHLILRGDLAYLTEVKLLLGNLMFAKSIEMNFQLLKVAS</sequence>
<evidence type="ECO:0008006" key="3">
    <source>
        <dbReference type="Google" id="ProtNLM"/>
    </source>
</evidence>
<dbReference type="EMBL" id="RHLK01000006">
    <property type="protein sequence ID" value="MVP00281.1"/>
    <property type="molecule type" value="Genomic_DNA"/>
</dbReference>
<keyword evidence="2" id="KW-1185">Reference proteome</keyword>
<comment type="caution">
    <text evidence="1">The sequence shown here is derived from an EMBL/GenBank/DDBJ whole genome shotgun (WGS) entry which is preliminary data.</text>
</comment>
<evidence type="ECO:0000313" key="2">
    <source>
        <dbReference type="Proteomes" id="UP000490800"/>
    </source>
</evidence>
<gene>
    <name evidence="1" type="ORF">EDM21_12245</name>
</gene>
<dbReference type="RefSeq" id="WP_068775665.1">
    <property type="nucleotide sequence ID" value="NZ_RHLK01000006.1"/>
</dbReference>
<proteinExistence type="predicted"/>
<organism evidence="1 2">
    <name type="scientific">Paenibacillus lutrae</name>
    <dbReference type="NCBI Taxonomy" id="2078573"/>
    <lineage>
        <taxon>Bacteria</taxon>
        <taxon>Bacillati</taxon>
        <taxon>Bacillota</taxon>
        <taxon>Bacilli</taxon>
        <taxon>Bacillales</taxon>
        <taxon>Paenibacillaceae</taxon>
        <taxon>Paenibacillus</taxon>
    </lineage>
</organism>